<name>A0A1W1E186_9ZZZZ</name>
<gene>
    <name evidence="1" type="ORF">MNB_SUP05-SYMBIONT-5-1069</name>
</gene>
<proteinExistence type="predicted"/>
<protein>
    <submittedName>
        <fullName evidence="1">Uncharacterized protein</fullName>
    </submittedName>
</protein>
<dbReference type="EMBL" id="FPHZ01000068">
    <property type="protein sequence ID" value="SFV87699.1"/>
    <property type="molecule type" value="Genomic_DNA"/>
</dbReference>
<organism evidence="1">
    <name type="scientific">hydrothermal vent metagenome</name>
    <dbReference type="NCBI Taxonomy" id="652676"/>
    <lineage>
        <taxon>unclassified sequences</taxon>
        <taxon>metagenomes</taxon>
        <taxon>ecological metagenomes</taxon>
    </lineage>
</organism>
<sequence length="39" mass="4565">MRYPRSTLCTGMFLWMGVHSQVDFKSVKKLAQQLEETFA</sequence>
<accession>A0A1W1E186</accession>
<dbReference type="AlphaFoldDB" id="A0A1W1E186"/>
<evidence type="ECO:0000313" key="1">
    <source>
        <dbReference type="EMBL" id="SFV87699.1"/>
    </source>
</evidence>
<reference evidence="1" key="1">
    <citation type="submission" date="2016-10" db="EMBL/GenBank/DDBJ databases">
        <authorList>
            <person name="de Groot N.N."/>
        </authorList>
    </citation>
    <scope>NUCLEOTIDE SEQUENCE</scope>
</reference>